<protein>
    <recommendedName>
        <fullName evidence="3">Threonine dehydratase</fullName>
    </recommendedName>
</protein>
<dbReference type="Proteomes" id="UP000187608">
    <property type="component" value="Unassembled WGS sequence"/>
</dbReference>
<organism evidence="1 2">
    <name type="scientific">Salimicrobium flavidum</name>
    <dbReference type="NCBI Taxonomy" id="570947"/>
    <lineage>
        <taxon>Bacteria</taxon>
        <taxon>Bacillati</taxon>
        <taxon>Bacillota</taxon>
        <taxon>Bacilli</taxon>
        <taxon>Bacillales</taxon>
        <taxon>Bacillaceae</taxon>
        <taxon>Salimicrobium</taxon>
    </lineage>
</organism>
<evidence type="ECO:0000313" key="2">
    <source>
        <dbReference type="Proteomes" id="UP000187608"/>
    </source>
</evidence>
<keyword evidence="2" id="KW-1185">Reference proteome</keyword>
<name>A0A1N7KW63_9BACI</name>
<gene>
    <name evidence="1" type="ORF">SAMN05421687_1218</name>
</gene>
<dbReference type="STRING" id="570947.SAMN05421687_1218"/>
<dbReference type="RefSeq" id="WP_076560907.1">
    <property type="nucleotide sequence ID" value="NZ_FTOC01000021.1"/>
</dbReference>
<dbReference type="AlphaFoldDB" id="A0A1N7KW63"/>
<dbReference type="EMBL" id="FTOC01000021">
    <property type="protein sequence ID" value="SIS65835.1"/>
    <property type="molecule type" value="Genomic_DNA"/>
</dbReference>
<proteinExistence type="predicted"/>
<evidence type="ECO:0000313" key="1">
    <source>
        <dbReference type="EMBL" id="SIS65835.1"/>
    </source>
</evidence>
<accession>A0A1N7KW63</accession>
<reference evidence="2" key="1">
    <citation type="submission" date="2017-01" db="EMBL/GenBank/DDBJ databases">
        <authorList>
            <person name="Varghese N."/>
            <person name="Submissions S."/>
        </authorList>
    </citation>
    <scope>NUCLEOTIDE SEQUENCE [LARGE SCALE GENOMIC DNA]</scope>
    <source>
        <strain evidence="2">DSM 23127</strain>
    </source>
</reference>
<dbReference type="OrthoDB" id="2691866at2"/>
<evidence type="ECO:0008006" key="3">
    <source>
        <dbReference type="Google" id="ProtNLM"/>
    </source>
</evidence>
<sequence>MEYEFMTTECALPCLVVADDDNGRYMIQNFDRSGEVFNSKEELVLWMETCWKREMMVEPEMYDQILKELKESVLPV</sequence>